<reference evidence="5" key="1">
    <citation type="submission" date="2025-08" db="UniProtKB">
        <authorList>
            <consortium name="Ensembl"/>
        </authorList>
    </citation>
    <scope>IDENTIFICATION</scope>
</reference>
<accession>A0A8C0EQ25</accession>
<proteinExistence type="inferred from homology"/>
<dbReference type="SUPFAM" id="SSF52540">
    <property type="entry name" value="P-loop containing nucleoside triphosphate hydrolases"/>
    <property type="match status" value="1"/>
</dbReference>
<dbReference type="GO" id="GO:0015937">
    <property type="term" value="P:coenzyme A biosynthetic process"/>
    <property type="evidence" value="ECO:0007669"/>
    <property type="project" value="InterPro"/>
</dbReference>
<reference evidence="5" key="2">
    <citation type="submission" date="2025-09" db="UniProtKB">
        <authorList>
            <consortium name="Ensembl"/>
        </authorList>
    </citation>
    <scope>IDENTIFICATION</scope>
</reference>
<dbReference type="InterPro" id="IPR001977">
    <property type="entry name" value="Depp_CoAkinase"/>
</dbReference>
<evidence type="ECO:0000313" key="5">
    <source>
        <dbReference type="Ensembl" id="ENSBOBP00000006430.1"/>
    </source>
</evidence>
<protein>
    <recommendedName>
        <fullName evidence="4">Dephospho-CoA kinase domain-containing protein</fullName>
    </recommendedName>
</protein>
<evidence type="ECO:0000256" key="1">
    <source>
        <dbReference type="ARBA" id="ARBA00009018"/>
    </source>
</evidence>
<dbReference type="Pfam" id="PF01121">
    <property type="entry name" value="CoaE"/>
    <property type="match status" value="1"/>
</dbReference>
<dbReference type="PANTHER" id="PTHR10695">
    <property type="entry name" value="DEPHOSPHO-COA KINASE-RELATED"/>
    <property type="match status" value="1"/>
</dbReference>
<dbReference type="AlphaFoldDB" id="A0A8C0EQ25"/>
<dbReference type="NCBIfam" id="TIGR00152">
    <property type="entry name" value="dephospho-CoA kinase"/>
    <property type="match status" value="1"/>
</dbReference>
<dbReference type="GO" id="GO:0005737">
    <property type="term" value="C:cytoplasm"/>
    <property type="evidence" value="ECO:0007669"/>
    <property type="project" value="UniProtKB-ARBA"/>
</dbReference>
<dbReference type="PANTHER" id="PTHR10695:SF46">
    <property type="entry name" value="BIFUNCTIONAL COENZYME A SYNTHASE-RELATED"/>
    <property type="match status" value="1"/>
</dbReference>
<evidence type="ECO:0000313" key="6">
    <source>
        <dbReference type="Proteomes" id="UP000694567"/>
    </source>
</evidence>
<comment type="similarity">
    <text evidence="1">Belongs to the CoaE family.</text>
</comment>
<dbReference type="PROSITE" id="PS51219">
    <property type="entry name" value="DPCK"/>
    <property type="match status" value="1"/>
</dbReference>
<name>A0A8C0EQ25_BUBBB</name>
<dbReference type="GO" id="GO:0004140">
    <property type="term" value="F:dephospho-CoA kinase activity"/>
    <property type="evidence" value="ECO:0007669"/>
    <property type="project" value="InterPro"/>
</dbReference>
<dbReference type="HAMAP" id="MF_00376">
    <property type="entry name" value="Dephospho_CoA_kinase"/>
    <property type="match status" value="1"/>
</dbReference>
<organism evidence="5 6">
    <name type="scientific">Bubo bubo</name>
    <name type="common">Eurasian eagle-owl</name>
    <name type="synonym">Strix bubo</name>
    <dbReference type="NCBI Taxonomy" id="30461"/>
    <lineage>
        <taxon>Eukaryota</taxon>
        <taxon>Metazoa</taxon>
        <taxon>Chordata</taxon>
        <taxon>Craniata</taxon>
        <taxon>Vertebrata</taxon>
        <taxon>Euteleostomi</taxon>
        <taxon>Archelosauria</taxon>
        <taxon>Archosauria</taxon>
        <taxon>Dinosauria</taxon>
        <taxon>Saurischia</taxon>
        <taxon>Theropoda</taxon>
        <taxon>Coelurosauria</taxon>
        <taxon>Aves</taxon>
        <taxon>Neognathae</taxon>
        <taxon>Neoaves</taxon>
        <taxon>Telluraves</taxon>
        <taxon>Strigiformes</taxon>
        <taxon>Strigidae</taxon>
        <taxon>Bubo</taxon>
    </lineage>
</organism>
<keyword evidence="3" id="KW-0067">ATP-binding</keyword>
<dbReference type="CDD" id="cd02022">
    <property type="entry name" value="DPCK"/>
    <property type="match status" value="1"/>
</dbReference>
<dbReference type="Ensembl" id="ENSBOBT00000006601.1">
    <property type="protein sequence ID" value="ENSBOBP00000006430.1"/>
    <property type="gene ID" value="ENSBOBG00000004218.1"/>
</dbReference>
<evidence type="ECO:0000256" key="2">
    <source>
        <dbReference type="ARBA" id="ARBA00022741"/>
    </source>
</evidence>
<dbReference type="InterPro" id="IPR027417">
    <property type="entry name" value="P-loop_NTPase"/>
</dbReference>
<keyword evidence="2" id="KW-0547">Nucleotide-binding</keyword>
<evidence type="ECO:0000256" key="3">
    <source>
        <dbReference type="ARBA" id="ARBA00022840"/>
    </source>
</evidence>
<keyword evidence="6" id="KW-1185">Reference proteome</keyword>
<evidence type="ECO:0000256" key="4">
    <source>
        <dbReference type="ARBA" id="ARBA00044157"/>
    </source>
</evidence>
<dbReference type="FunFam" id="3.40.50.300:FF:000485">
    <property type="entry name" value="Dephospho-CoA kinase CAB5"/>
    <property type="match status" value="1"/>
</dbReference>
<dbReference type="GO" id="GO:0005524">
    <property type="term" value="F:ATP binding"/>
    <property type="evidence" value="ECO:0007669"/>
    <property type="project" value="UniProtKB-KW"/>
</dbReference>
<sequence>MFLVGLSGGIASGKSTVVAILRELGCAVIDADVIAREVVQPHFKAYRQIVRYFGTEILLENGEINREALGNIIFSHPEKRQLLNSITHPEIQKEMLKQILKHFVLGCRYVILDIPLLFETNRLTKFMKYTVLVYCDPPTQLSRLRKRNGLSHAEAEARIASQLPLDEKRRLATHVIDNSGERESTRRQLCLWDGMLPLHGCGPWRGRGPLSPVGTYSGTSVNLGTLMSSQDNLFTGGIGDLPSPVSASPLSPG</sequence>
<dbReference type="Gene3D" id="3.40.50.300">
    <property type="entry name" value="P-loop containing nucleotide triphosphate hydrolases"/>
    <property type="match status" value="1"/>
</dbReference>
<dbReference type="Proteomes" id="UP000694567">
    <property type="component" value="Unplaced"/>
</dbReference>